<dbReference type="EMBL" id="JACRIW010000045">
    <property type="protein sequence ID" value="MBI5169183.1"/>
    <property type="molecule type" value="Genomic_DNA"/>
</dbReference>
<reference evidence="1" key="1">
    <citation type="submission" date="2020-07" db="EMBL/GenBank/DDBJ databases">
        <title>Huge and variable diversity of episymbiotic CPR bacteria and DPANN archaea in groundwater ecosystems.</title>
        <authorList>
            <person name="He C.Y."/>
            <person name="Keren R."/>
            <person name="Whittaker M."/>
            <person name="Farag I.F."/>
            <person name="Doudna J."/>
            <person name="Cate J.H.D."/>
            <person name="Banfield J.F."/>
        </authorList>
    </citation>
    <scope>NUCLEOTIDE SEQUENCE</scope>
    <source>
        <strain evidence="1">NC_groundwater_1813_Pr3_B-0.1um_71_17</strain>
    </source>
</reference>
<organism evidence="1 2">
    <name type="scientific">Eiseniibacteriota bacterium</name>
    <dbReference type="NCBI Taxonomy" id="2212470"/>
    <lineage>
        <taxon>Bacteria</taxon>
        <taxon>Candidatus Eiseniibacteriota</taxon>
    </lineage>
</organism>
<dbReference type="Proteomes" id="UP000696931">
    <property type="component" value="Unassembled WGS sequence"/>
</dbReference>
<sequence>MKRVLKEHDTGSAVCPKCRVLAKTTYRYRDISLTSPKLRVRRVLVGVCDKCRGTVTIPWQSNERIQSAVRVARGRAESAGRIEARVPSDLYERLRLITTKLEARDEAFAHVMLRFYLSQLSRSPKFATRVRRLSVVREGSRASQRVSLRVSGKLYDQALKQAQACGVTDQSALVRGLIAAAYEDVFTNSSPQRRAVLECLADATS</sequence>
<evidence type="ECO:0000313" key="1">
    <source>
        <dbReference type="EMBL" id="MBI5169183.1"/>
    </source>
</evidence>
<proteinExistence type="predicted"/>
<comment type="caution">
    <text evidence="1">The sequence shown here is derived from an EMBL/GenBank/DDBJ whole genome shotgun (WGS) entry which is preliminary data.</text>
</comment>
<evidence type="ECO:0000313" key="2">
    <source>
        <dbReference type="Proteomes" id="UP000696931"/>
    </source>
</evidence>
<name>A0A933W2S9_UNCEI</name>
<accession>A0A933W2S9</accession>
<gene>
    <name evidence="1" type="ORF">HZA61_06820</name>
</gene>
<protein>
    <submittedName>
        <fullName evidence="1">Uncharacterized protein</fullName>
    </submittedName>
</protein>
<dbReference type="AlphaFoldDB" id="A0A933W2S9"/>